<evidence type="ECO:0000313" key="2">
    <source>
        <dbReference type="Proteomes" id="UP000270757"/>
    </source>
</evidence>
<dbReference type="EMBL" id="QZWB01000066">
    <property type="protein sequence ID" value="RJT42215.1"/>
    <property type="molecule type" value="Genomic_DNA"/>
</dbReference>
<comment type="caution">
    <text evidence="1">The sequence shown here is derived from an EMBL/GenBank/DDBJ whole genome shotgun (WGS) entry which is preliminary data.</text>
</comment>
<accession>A0A3A5L1V0</accession>
<evidence type="ECO:0000313" key="1">
    <source>
        <dbReference type="EMBL" id="RJT42215.1"/>
    </source>
</evidence>
<reference evidence="1 2" key="1">
    <citation type="submission" date="2018-09" db="EMBL/GenBank/DDBJ databases">
        <title>Draft genome sequences of Legionella taurinensis isolated from water samples.</title>
        <authorList>
            <person name="Chakeri A."/>
            <person name="Allerberger F."/>
            <person name="Kundi M."/>
            <person name="Ruppitsch W."/>
            <person name="Schmid D."/>
        </authorList>
    </citation>
    <scope>NUCLEOTIDE SEQUENCE [LARGE SCALE GENOMIC DNA]</scope>
    <source>
        <strain evidence="1 2">4570-18-6</strain>
    </source>
</reference>
<protein>
    <submittedName>
        <fullName evidence="1">Nitroreductase</fullName>
    </submittedName>
</protein>
<proteinExistence type="predicted"/>
<name>A0A3A5L1V0_9GAMM</name>
<sequence>MTSFPIVDLTPDELLTTTRTVRKRLD</sequence>
<gene>
    <name evidence="1" type="ORF">D6J04_14845</name>
</gene>
<dbReference type="AlphaFoldDB" id="A0A3A5L1V0"/>
<feature type="non-terminal residue" evidence="1">
    <location>
        <position position="26"/>
    </location>
</feature>
<dbReference type="Proteomes" id="UP000270757">
    <property type="component" value="Unassembled WGS sequence"/>
</dbReference>
<organism evidence="1 2">
    <name type="scientific">Legionella taurinensis</name>
    <dbReference type="NCBI Taxonomy" id="70611"/>
    <lineage>
        <taxon>Bacteria</taxon>
        <taxon>Pseudomonadati</taxon>
        <taxon>Pseudomonadota</taxon>
        <taxon>Gammaproteobacteria</taxon>
        <taxon>Legionellales</taxon>
        <taxon>Legionellaceae</taxon>
        <taxon>Legionella</taxon>
    </lineage>
</organism>